<evidence type="ECO:0000256" key="1">
    <source>
        <dbReference type="ARBA" id="ARBA00004651"/>
    </source>
</evidence>
<dbReference type="EMBL" id="CACRSL010000003">
    <property type="protein sequence ID" value="VYS74339.1"/>
    <property type="molecule type" value="Genomic_DNA"/>
</dbReference>
<sequence>MPILGIFDFIGVFVFALSGALVAIQRKMDVFGIYVLATVTACGGGVIRDVVMDNGIPAIFSSYTTIALIVAAATLAIMLCAASLSGKLFRRVHWQFLMNACDAIGLAVFVVDAGVKSIRQGYNMPQFLFVSIITGVGGGVLRDLFCQRVPVILRKEVYASAGVAGALFLWFAHPYLGMTIATYGAMAVVFFVRMISLKYDMNLPRVEDRSLNSMS</sequence>
<evidence type="ECO:0000259" key="8">
    <source>
        <dbReference type="Pfam" id="PF03458"/>
    </source>
</evidence>
<dbReference type="GO" id="GO:0005886">
    <property type="term" value="C:plasma membrane"/>
    <property type="evidence" value="ECO:0007669"/>
    <property type="project" value="UniProtKB-SubCell"/>
</dbReference>
<feature type="transmembrane region" description="Helical" evidence="7">
    <location>
        <begin position="180"/>
        <end position="199"/>
    </location>
</feature>
<dbReference type="PANTHER" id="PTHR30506">
    <property type="entry name" value="INNER MEMBRANE PROTEIN"/>
    <property type="match status" value="1"/>
</dbReference>
<keyword evidence="5 7" id="KW-1133">Transmembrane helix</keyword>
<feature type="transmembrane region" description="Helical" evidence="7">
    <location>
        <begin position="96"/>
        <end position="115"/>
    </location>
</feature>
<feature type="transmembrane region" description="Helical" evidence="7">
    <location>
        <begin position="63"/>
        <end position="84"/>
    </location>
</feature>
<comment type="similarity">
    <text evidence="2">Belongs to the UPF0126 family.</text>
</comment>
<dbReference type="PANTHER" id="PTHR30506:SF3">
    <property type="entry name" value="UPF0126 INNER MEMBRANE PROTEIN YADS-RELATED"/>
    <property type="match status" value="1"/>
</dbReference>
<keyword evidence="4 7" id="KW-0812">Transmembrane</keyword>
<evidence type="ECO:0000256" key="7">
    <source>
        <dbReference type="SAM" id="Phobius"/>
    </source>
</evidence>
<organism evidence="9">
    <name type="scientific">uncultured Anaerotruncus sp</name>
    <dbReference type="NCBI Taxonomy" id="905011"/>
    <lineage>
        <taxon>Bacteria</taxon>
        <taxon>Bacillati</taxon>
        <taxon>Bacillota</taxon>
        <taxon>Clostridia</taxon>
        <taxon>Eubacteriales</taxon>
        <taxon>Oscillospiraceae</taxon>
        <taxon>Anaerotruncus</taxon>
        <taxon>environmental samples</taxon>
    </lineage>
</organism>
<keyword evidence="3" id="KW-1003">Cell membrane</keyword>
<evidence type="ECO:0000256" key="5">
    <source>
        <dbReference type="ARBA" id="ARBA00022989"/>
    </source>
</evidence>
<dbReference type="AlphaFoldDB" id="A0A6N2R200"/>
<protein>
    <recommendedName>
        <fullName evidence="8">Glycine transporter domain-containing protein</fullName>
    </recommendedName>
</protein>
<proteinExistence type="inferred from homology"/>
<reference evidence="9" key="1">
    <citation type="submission" date="2019-11" db="EMBL/GenBank/DDBJ databases">
        <authorList>
            <person name="Feng L."/>
        </authorList>
    </citation>
    <scope>NUCLEOTIDE SEQUENCE</scope>
    <source>
        <strain evidence="9">AundefinedLFYP135</strain>
    </source>
</reference>
<name>A0A6N2R200_9FIRM</name>
<feature type="transmembrane region" description="Helical" evidence="7">
    <location>
        <begin position="6"/>
        <end position="24"/>
    </location>
</feature>
<keyword evidence="6 7" id="KW-0472">Membrane</keyword>
<dbReference type="InterPro" id="IPR005115">
    <property type="entry name" value="Gly_transporter"/>
</dbReference>
<accession>A0A6N2R200</accession>
<feature type="domain" description="Glycine transporter" evidence="8">
    <location>
        <begin position="100"/>
        <end position="173"/>
    </location>
</feature>
<dbReference type="Pfam" id="PF03458">
    <property type="entry name" value="Gly_transporter"/>
    <property type="match status" value="2"/>
</dbReference>
<evidence type="ECO:0000256" key="2">
    <source>
        <dbReference type="ARBA" id="ARBA00008193"/>
    </source>
</evidence>
<comment type="subcellular location">
    <subcellularLocation>
        <location evidence="1">Cell membrane</location>
        <topology evidence="1">Multi-pass membrane protein</topology>
    </subcellularLocation>
</comment>
<gene>
    <name evidence="9" type="ORF">AULFYP135_00135</name>
</gene>
<evidence type="ECO:0000256" key="6">
    <source>
        <dbReference type="ARBA" id="ARBA00023136"/>
    </source>
</evidence>
<evidence type="ECO:0000313" key="9">
    <source>
        <dbReference type="EMBL" id="VYS74339.1"/>
    </source>
</evidence>
<evidence type="ECO:0000256" key="3">
    <source>
        <dbReference type="ARBA" id="ARBA00022475"/>
    </source>
</evidence>
<feature type="transmembrane region" description="Helical" evidence="7">
    <location>
        <begin position="31"/>
        <end position="51"/>
    </location>
</feature>
<evidence type="ECO:0000256" key="4">
    <source>
        <dbReference type="ARBA" id="ARBA00022692"/>
    </source>
</evidence>
<feature type="domain" description="Glycine transporter" evidence="8">
    <location>
        <begin position="6"/>
        <end position="76"/>
    </location>
</feature>